<gene>
    <name evidence="1" type="ORF">R54876_GBNLAHCA_01520</name>
</gene>
<evidence type="ECO:0000313" key="1">
    <source>
        <dbReference type="EMBL" id="CAK8054923.1"/>
    </source>
</evidence>
<evidence type="ECO:0000313" key="2">
    <source>
        <dbReference type="Proteomes" id="UP001314241"/>
    </source>
</evidence>
<name>A0ABP0ERE9_9LACO</name>
<keyword evidence="2" id="KW-1185">Reference proteome</keyword>
<dbReference type="Proteomes" id="UP001314241">
    <property type="component" value="Unassembled WGS sequence"/>
</dbReference>
<sequence>MAVEASADCESTMACELATEVEVLAESTRDNDSEANFTVEAAADCESAILFEVESEARALCESVFESDSEADL</sequence>
<protein>
    <submittedName>
        <fullName evidence="1">Uncharacterized protein</fullName>
    </submittedName>
</protein>
<accession>A0ABP0ERE9</accession>
<dbReference type="EMBL" id="CAWVOH010000006">
    <property type="protein sequence ID" value="CAK8054923.1"/>
    <property type="molecule type" value="Genomic_DNA"/>
</dbReference>
<proteinExistence type="predicted"/>
<reference evidence="1 2" key="1">
    <citation type="submission" date="2024-01" db="EMBL/GenBank/DDBJ databases">
        <authorList>
            <person name="Botero Cardona J."/>
        </authorList>
    </citation>
    <scope>NUCLEOTIDE SEQUENCE [LARGE SCALE GENOMIC DNA]</scope>
    <source>
        <strain evidence="1 2">LMG 33000</strain>
    </source>
</reference>
<comment type="caution">
    <text evidence="1">The sequence shown here is derived from an EMBL/GenBank/DDBJ whole genome shotgun (WGS) entry which is preliminary data.</text>
</comment>
<organism evidence="1 2">
    <name type="scientific">Eupransor demetentiae</name>
    <dbReference type="NCBI Taxonomy" id="3109584"/>
    <lineage>
        <taxon>Bacteria</taxon>
        <taxon>Bacillati</taxon>
        <taxon>Bacillota</taxon>
        <taxon>Bacilli</taxon>
        <taxon>Lactobacillales</taxon>
        <taxon>Lactobacillaceae</taxon>
        <taxon>Eupransor</taxon>
    </lineage>
</organism>